<dbReference type="InterPro" id="IPR048376">
    <property type="entry name" value="YqiJ_N"/>
</dbReference>
<dbReference type="AlphaFoldDB" id="A0A090NK73"/>
<feature type="transmembrane region" description="Helical" evidence="1">
    <location>
        <begin position="65"/>
        <end position="88"/>
    </location>
</feature>
<evidence type="ECO:0000313" key="5">
    <source>
        <dbReference type="Proteomes" id="UP000017944"/>
    </source>
</evidence>
<feature type="transmembrane region" description="Helical" evidence="1">
    <location>
        <begin position="12"/>
        <end position="33"/>
    </location>
</feature>
<keyword evidence="1" id="KW-0812">Transmembrane</keyword>
<reference evidence="4 5" key="1">
    <citation type="submission" date="2013-10" db="EMBL/GenBank/DDBJ databases">
        <title>Draft genomes and the virulence plasmids of Sd1617 vaccine constructs: WRSd3 and WRSd5.</title>
        <authorList>
            <person name="Aksomboon Vongsawan A."/>
            <person name="Venkatesan M.M."/>
            <person name="Vaisvil B."/>
            <person name="Emel G."/>
            <person name="Kepatral V."/>
            <person name="Sethabutr O."/>
            <person name="Serichantalergs O."/>
            <person name="Mason C."/>
        </authorList>
    </citation>
    <scope>NUCLEOTIDE SEQUENCE [LARGE SCALE GENOMIC DNA]</scope>
    <source>
        <strain evidence="4 5">WRSd3</strain>
    </source>
</reference>
<evidence type="ECO:0000256" key="1">
    <source>
        <dbReference type="SAM" id="Phobius"/>
    </source>
</evidence>
<protein>
    <submittedName>
        <fullName evidence="4">Putative membrane associated protein</fullName>
    </submittedName>
</protein>
<evidence type="ECO:0000313" key="4">
    <source>
        <dbReference type="EMBL" id="ESU80609.1"/>
    </source>
</evidence>
<keyword evidence="1" id="KW-0472">Membrane</keyword>
<dbReference type="RefSeq" id="WP_000176496.1">
    <property type="nucleotide sequence ID" value="NZ_AXUT01000094.1"/>
</dbReference>
<comment type="caution">
    <text evidence="4">The sequence shown here is derived from an EMBL/GenBank/DDBJ whole genome shotgun (WGS) entry which is preliminary data.</text>
</comment>
<accession>A0A090NK73</accession>
<feature type="domain" description="Inner membrane protein YqiJ OB-fold" evidence="2">
    <location>
        <begin position="136"/>
        <end position="189"/>
    </location>
</feature>
<keyword evidence="1" id="KW-1133">Transmembrane helix</keyword>
<evidence type="ECO:0000259" key="2">
    <source>
        <dbReference type="Pfam" id="PF07290"/>
    </source>
</evidence>
<dbReference type="Pfam" id="PF07290">
    <property type="entry name" value="YqiJ_OB"/>
    <property type="match status" value="1"/>
</dbReference>
<evidence type="ECO:0000259" key="3">
    <source>
        <dbReference type="Pfam" id="PF21001"/>
    </source>
</evidence>
<gene>
    <name evidence="4" type="ORF">WRSd3_01375</name>
</gene>
<sequence length="201" mass="21703">MTLTLLTAYNAPYLAALTFVLLTGIAELIALLCGHSLSSAMDTPDLPEGLTGEALDWLNIGRIPLLIVLCMLAGFFGISGILLQGLIIHLLQAPAPNILLAPLCLLLTCPLVHRTGRLIAPWLPRDETTALTEEAFIGCMATITGYHAVAGSPCEGRFTDRFGQVHYLLLEPEAGKEFRRGDKVIIVCRLSGSRWLGELNP</sequence>
<name>A0A090NK73_SHIDY</name>
<dbReference type="PATRIC" id="fig|1401327.3.peg.1268"/>
<dbReference type="Proteomes" id="UP000017944">
    <property type="component" value="Unassembled WGS sequence"/>
</dbReference>
<dbReference type="Pfam" id="PF21001">
    <property type="entry name" value="YqiJ_N"/>
    <property type="match status" value="1"/>
</dbReference>
<organism evidence="4 5">
    <name type="scientific">Shigella dysenteriae WRSd3</name>
    <dbReference type="NCBI Taxonomy" id="1401327"/>
    <lineage>
        <taxon>Bacteria</taxon>
        <taxon>Pseudomonadati</taxon>
        <taxon>Pseudomonadota</taxon>
        <taxon>Gammaproteobacteria</taxon>
        <taxon>Enterobacterales</taxon>
        <taxon>Enterobacteriaceae</taxon>
        <taxon>Shigella</taxon>
    </lineage>
</organism>
<feature type="domain" description="Inner membrane protein YqiJ N-terminal" evidence="3">
    <location>
        <begin position="10"/>
        <end position="112"/>
    </location>
</feature>
<dbReference type="InterPro" id="IPR010840">
    <property type="entry name" value="YqiJ_OB"/>
</dbReference>
<proteinExistence type="predicted"/>
<dbReference type="EMBL" id="AXUT01000094">
    <property type="protein sequence ID" value="ESU80609.1"/>
    <property type="molecule type" value="Genomic_DNA"/>
</dbReference>